<sequence>MAGVIQLGKRRWVAGMTWASYEDKPNKVELREDAQRLNSTWTAVRIGEDCIQSGFCSAIEGEKVGKLYSLAAMLADSRKQPWLGTFKIADDLWWYVAVRDGHAILPDGDVLGGQEEIYAARDRHSGYTDWNYVDGDLELLETLIKDVDDGPTRISSLDGNPHLPKILAGAAIGLLAAGATGWWLHQQHEQEAAKQRAAMARMREQLAHANLNEKPITSTPATSMPVAAEFLRSCGDAVTLPISQYGWLIDGVSCAVDHATVMWARKDGATVEFRPEGQLSDDGEKVTQTISLSLDQHSKDDRIQLNEAAKRLREWTQAAGFKLDLKPPTNDKKPMTLPGADATAAPPPPPPEQSVSISINISIFDLEIPDIPGLRLSTINMTATGWELIGALYGR</sequence>
<gene>
    <name evidence="3" type="ORF">A2G96_09885</name>
</gene>
<dbReference type="Proteomes" id="UP000075238">
    <property type="component" value="Chromosome 1"/>
</dbReference>
<feature type="coiled-coil region" evidence="1">
    <location>
        <begin position="185"/>
        <end position="212"/>
    </location>
</feature>
<keyword evidence="1" id="KW-0175">Coiled coil</keyword>
<dbReference type="Pfam" id="PF06864">
    <property type="entry name" value="PAP_PilO"/>
    <property type="match status" value="1"/>
</dbReference>
<feature type="region of interest" description="Disordered" evidence="2">
    <location>
        <begin position="323"/>
        <end position="354"/>
    </location>
</feature>
<evidence type="ECO:0000313" key="4">
    <source>
        <dbReference type="Proteomes" id="UP000075238"/>
    </source>
</evidence>
<dbReference type="KEGG" id="cnan:A2G96_09885"/>
<protein>
    <recommendedName>
        <fullName evidence="5">Pilus assembly protein PilO</fullName>
    </recommendedName>
</protein>
<name>A0A142JIW6_9BURK</name>
<organism evidence="3 4">
    <name type="scientific">Cupriavidus nantongensis</name>
    <dbReference type="NCBI Taxonomy" id="1796606"/>
    <lineage>
        <taxon>Bacteria</taxon>
        <taxon>Pseudomonadati</taxon>
        <taxon>Pseudomonadota</taxon>
        <taxon>Betaproteobacteria</taxon>
        <taxon>Burkholderiales</taxon>
        <taxon>Burkholderiaceae</taxon>
        <taxon>Cupriavidus</taxon>
    </lineage>
</organism>
<dbReference type="EMBL" id="CP014844">
    <property type="protein sequence ID" value="AMR78028.1"/>
    <property type="molecule type" value="Genomic_DNA"/>
</dbReference>
<accession>A0A142JIW6</accession>
<evidence type="ECO:0000256" key="2">
    <source>
        <dbReference type="SAM" id="MobiDB-lite"/>
    </source>
</evidence>
<dbReference type="STRING" id="1796606.A2G96_09885"/>
<evidence type="ECO:0000256" key="1">
    <source>
        <dbReference type="SAM" id="Coils"/>
    </source>
</evidence>
<dbReference type="AlphaFoldDB" id="A0A142JIW6"/>
<proteinExistence type="predicted"/>
<feature type="compositionally biased region" description="Basic and acidic residues" evidence="2">
    <location>
        <begin position="323"/>
        <end position="334"/>
    </location>
</feature>
<evidence type="ECO:0000313" key="3">
    <source>
        <dbReference type="EMBL" id="AMR78028.1"/>
    </source>
</evidence>
<keyword evidence="4" id="KW-1185">Reference proteome</keyword>
<dbReference type="InterPro" id="IPR009663">
    <property type="entry name" value="PAP_PilO"/>
</dbReference>
<evidence type="ECO:0008006" key="5">
    <source>
        <dbReference type="Google" id="ProtNLM"/>
    </source>
</evidence>
<reference evidence="3 4" key="1">
    <citation type="submission" date="2016-03" db="EMBL/GenBank/DDBJ databases">
        <title>Complete genome sequence of a novel chlorpyrifos degrading bacterium, Cupriavidus nantongensis sp. X1.</title>
        <authorList>
            <person name="Fang L."/>
        </authorList>
    </citation>
    <scope>NUCLEOTIDE SEQUENCE [LARGE SCALE GENOMIC DNA]</scope>
    <source>
        <strain evidence="3 4">X1</strain>
    </source>
</reference>